<keyword evidence="2" id="KW-1185">Reference proteome</keyword>
<reference evidence="1 2" key="1">
    <citation type="submission" date="2019-03" db="EMBL/GenBank/DDBJ databases">
        <title>Genomic and seasonal variations among aquatic phages infecting the Baltic Sea Gammaproteobacteria Rheinheimera sp. bal341.</title>
        <authorList>
            <person name="Nilsson E."/>
            <person name="Li K."/>
            <person name="Fridlund J."/>
            <person name="Sulcius S."/>
            <person name="Bunse C."/>
            <person name="Karlsson C.M.G."/>
            <person name="Lindh M."/>
            <person name="Lundin D."/>
            <person name="Pinhassi J."/>
            <person name="Holmfeldt K."/>
        </authorList>
    </citation>
    <scope>NUCLEOTIDE SEQUENCE [LARGE SCALE GENOMIC DNA]</scope>
</reference>
<dbReference type="Gene3D" id="3.90.226.10">
    <property type="entry name" value="2-enoyl-CoA Hydratase, Chain A, domain 1"/>
    <property type="match status" value="1"/>
</dbReference>
<name>A0A4P8N893_9CAUD</name>
<keyword evidence="1" id="KW-0645">Protease</keyword>
<dbReference type="EMBL" id="MK719710">
    <property type="protein sequence ID" value="QCQ59157.1"/>
    <property type="molecule type" value="Genomic_DNA"/>
</dbReference>
<accession>A0A4P8N893</accession>
<protein>
    <submittedName>
        <fullName evidence="1">CLP protease</fullName>
    </submittedName>
</protein>
<dbReference type="InterPro" id="IPR023562">
    <property type="entry name" value="ClpP/TepA"/>
</dbReference>
<evidence type="ECO:0000313" key="1">
    <source>
        <dbReference type="EMBL" id="QCQ59157.1"/>
    </source>
</evidence>
<organism evidence="1 2">
    <name type="scientific">Rheinheimera phage Barba5S</name>
    <dbReference type="NCBI Taxonomy" id="2849599"/>
    <lineage>
        <taxon>Viruses</taxon>
        <taxon>Duplodnaviria</taxon>
        <taxon>Heunggongvirae</taxon>
        <taxon>Uroviricota</taxon>
        <taxon>Caudoviricetes</taxon>
        <taxon>Barbavirus</taxon>
        <taxon>Barbavirus barba5S</taxon>
    </lineage>
</organism>
<keyword evidence="1" id="KW-0378">Hydrolase</keyword>
<dbReference type="InterPro" id="IPR029045">
    <property type="entry name" value="ClpP/crotonase-like_dom_sf"/>
</dbReference>
<dbReference type="Proteomes" id="UP000300543">
    <property type="component" value="Segment"/>
</dbReference>
<dbReference type="GO" id="GO:0006508">
    <property type="term" value="P:proteolysis"/>
    <property type="evidence" value="ECO:0007669"/>
    <property type="project" value="UniProtKB-KW"/>
</dbReference>
<proteinExistence type="predicted"/>
<dbReference type="SUPFAM" id="SSF52096">
    <property type="entry name" value="ClpP/crotonase"/>
    <property type="match status" value="1"/>
</dbReference>
<gene>
    <name evidence="1" type="ORF">Barba5S_gp079</name>
</gene>
<dbReference type="Pfam" id="PF00574">
    <property type="entry name" value="CLP_protease"/>
    <property type="match status" value="1"/>
</dbReference>
<evidence type="ECO:0000313" key="2">
    <source>
        <dbReference type="Proteomes" id="UP000300543"/>
    </source>
</evidence>
<sequence length="241" mass="27721">MYKEKTLPYSYPRSMTHILKFDSQIDEPDNYSYFCDVLLAANEEDIVEIYFSTRGGNGESMITLMNLMRNCRAEIHGYLMSSAHSAGSYLFLNCDVCHVGRHVSMLCHVVSYGTGGSHHEVKAMVEHIDKEERDLVNDTYKHFLSDKEIDELLNGKQIWLYEQEIITRLEKRQEALETEHKVKQEEALADMMDDFIEELPDEVLAKLTKKQLIDYIGGRVMVDVAEGGKISIVEVENNENN</sequence>
<dbReference type="GO" id="GO:0008233">
    <property type="term" value="F:peptidase activity"/>
    <property type="evidence" value="ECO:0007669"/>
    <property type="project" value="UniProtKB-KW"/>
</dbReference>